<sequence length="301" mass="35014">MTALSPHTSTRENLRSFLCFVVQDGEGSLEYEGKTYELKTGDCVFIDCRKRYSHSTGNIIIKNNINNKGNTDRNNTGINSNNINSTGSDNQQSNEIEEIKELNENSKLWSLVWCHFYGSALSSVYDKYKERGGRPVFHLNQTSEITEMLNQIFEIAGSSDYIRDMKINTLLCQLLEHLMVYSWNPENVTRSKKRLELDAVKSYLDMHYMEKITLEALADQYFIDKFYLSKIFKERYGMTVISYVEEKRITEVKRLLRFSSMNIEEISGVTGYGDANYLSRRFKKIEGMTPGEYRRKWQGRG</sequence>
<dbReference type="InterPro" id="IPR009057">
    <property type="entry name" value="Homeodomain-like_sf"/>
</dbReference>
<feature type="region of interest" description="Disordered" evidence="4">
    <location>
        <begin position="68"/>
        <end position="91"/>
    </location>
</feature>
<evidence type="ECO:0000313" key="6">
    <source>
        <dbReference type="EMBL" id="MCC2165806.1"/>
    </source>
</evidence>
<keyword evidence="2" id="KW-0238">DNA-binding</keyword>
<dbReference type="GO" id="GO:0043565">
    <property type="term" value="F:sequence-specific DNA binding"/>
    <property type="evidence" value="ECO:0007669"/>
    <property type="project" value="InterPro"/>
</dbReference>
<evidence type="ECO:0000259" key="5">
    <source>
        <dbReference type="PROSITE" id="PS01124"/>
    </source>
</evidence>
<keyword evidence="3" id="KW-0804">Transcription</keyword>
<dbReference type="PANTHER" id="PTHR43280">
    <property type="entry name" value="ARAC-FAMILY TRANSCRIPTIONAL REGULATOR"/>
    <property type="match status" value="1"/>
</dbReference>
<reference evidence="6" key="1">
    <citation type="submission" date="2021-10" db="EMBL/GenBank/DDBJ databases">
        <title>Anaerobic single-cell dispensing facilitates the cultivation of human gut bacteria.</title>
        <authorList>
            <person name="Afrizal A."/>
        </authorList>
    </citation>
    <scope>NUCLEOTIDE SEQUENCE</scope>
    <source>
        <strain evidence="6">CLA-AA-H274</strain>
    </source>
</reference>
<dbReference type="AlphaFoldDB" id="A0AAE3AS34"/>
<dbReference type="SUPFAM" id="SSF46689">
    <property type="entry name" value="Homeodomain-like"/>
    <property type="match status" value="2"/>
</dbReference>
<dbReference type="SUPFAM" id="SSF51215">
    <property type="entry name" value="Regulatory protein AraC"/>
    <property type="match status" value="1"/>
</dbReference>
<gene>
    <name evidence="6" type="ORF">LKD32_13160</name>
</gene>
<evidence type="ECO:0000256" key="2">
    <source>
        <dbReference type="ARBA" id="ARBA00023125"/>
    </source>
</evidence>
<keyword evidence="1" id="KW-0805">Transcription regulation</keyword>
<proteinExistence type="predicted"/>
<evidence type="ECO:0000256" key="3">
    <source>
        <dbReference type="ARBA" id="ARBA00023163"/>
    </source>
</evidence>
<comment type="caution">
    <text evidence="6">The sequence shown here is derived from an EMBL/GenBank/DDBJ whole genome shotgun (WGS) entry which is preliminary data.</text>
</comment>
<keyword evidence="7" id="KW-1185">Reference proteome</keyword>
<protein>
    <submittedName>
        <fullName evidence="6">AraC family transcriptional regulator</fullName>
    </submittedName>
</protein>
<dbReference type="RefSeq" id="WP_308452013.1">
    <property type="nucleotide sequence ID" value="NZ_JAJEPU010000054.1"/>
</dbReference>
<dbReference type="InterPro" id="IPR011051">
    <property type="entry name" value="RmlC_Cupin_sf"/>
</dbReference>
<dbReference type="Gene3D" id="1.10.10.60">
    <property type="entry name" value="Homeodomain-like"/>
    <property type="match status" value="2"/>
</dbReference>
<name>A0AAE3AS34_9FIRM</name>
<dbReference type="GO" id="GO:0003700">
    <property type="term" value="F:DNA-binding transcription factor activity"/>
    <property type="evidence" value="ECO:0007669"/>
    <property type="project" value="InterPro"/>
</dbReference>
<feature type="domain" description="HTH araC/xylS-type" evidence="5">
    <location>
        <begin position="198"/>
        <end position="296"/>
    </location>
</feature>
<dbReference type="InterPro" id="IPR037923">
    <property type="entry name" value="HTH-like"/>
</dbReference>
<dbReference type="PANTHER" id="PTHR43280:SF28">
    <property type="entry name" value="HTH-TYPE TRANSCRIPTIONAL ACTIVATOR RHAS"/>
    <property type="match status" value="1"/>
</dbReference>
<organism evidence="6 7">
    <name type="scientific">Brotaphodocola catenula</name>
    <dbReference type="NCBI Taxonomy" id="2885361"/>
    <lineage>
        <taxon>Bacteria</taxon>
        <taxon>Bacillati</taxon>
        <taxon>Bacillota</taxon>
        <taxon>Clostridia</taxon>
        <taxon>Lachnospirales</taxon>
        <taxon>Lachnospiraceae</taxon>
        <taxon>Brotaphodocola</taxon>
    </lineage>
</organism>
<dbReference type="Pfam" id="PF12833">
    <property type="entry name" value="HTH_18"/>
    <property type="match status" value="1"/>
</dbReference>
<dbReference type="InterPro" id="IPR014710">
    <property type="entry name" value="RmlC-like_jellyroll"/>
</dbReference>
<dbReference type="SMART" id="SM00342">
    <property type="entry name" value="HTH_ARAC"/>
    <property type="match status" value="1"/>
</dbReference>
<dbReference type="EMBL" id="JAJEPU010000054">
    <property type="protein sequence ID" value="MCC2165806.1"/>
    <property type="molecule type" value="Genomic_DNA"/>
</dbReference>
<evidence type="ECO:0000256" key="4">
    <source>
        <dbReference type="SAM" id="MobiDB-lite"/>
    </source>
</evidence>
<evidence type="ECO:0000313" key="7">
    <source>
        <dbReference type="Proteomes" id="UP001198962"/>
    </source>
</evidence>
<accession>A0AAE3AS34</accession>
<evidence type="ECO:0000256" key="1">
    <source>
        <dbReference type="ARBA" id="ARBA00023015"/>
    </source>
</evidence>
<dbReference type="SUPFAM" id="SSF51182">
    <property type="entry name" value="RmlC-like cupins"/>
    <property type="match status" value="1"/>
</dbReference>
<dbReference type="Proteomes" id="UP001198962">
    <property type="component" value="Unassembled WGS sequence"/>
</dbReference>
<dbReference type="InterPro" id="IPR018060">
    <property type="entry name" value="HTH_AraC"/>
</dbReference>
<dbReference type="Gene3D" id="2.60.120.10">
    <property type="entry name" value="Jelly Rolls"/>
    <property type="match status" value="1"/>
</dbReference>
<dbReference type="PROSITE" id="PS01124">
    <property type="entry name" value="HTH_ARAC_FAMILY_2"/>
    <property type="match status" value="1"/>
</dbReference>